<gene>
    <name evidence="3" type="ORF">UFOPK1835_00658</name>
</gene>
<dbReference type="GO" id="GO:0005975">
    <property type="term" value="P:carbohydrate metabolic process"/>
    <property type="evidence" value="ECO:0007669"/>
    <property type="project" value="InterPro"/>
</dbReference>
<accession>A0A6J6GZ87</accession>
<dbReference type="Gene3D" id="3.40.50.1360">
    <property type="match status" value="1"/>
</dbReference>
<dbReference type="AlphaFoldDB" id="A0A6J6GZ87"/>
<organism evidence="3">
    <name type="scientific">freshwater metagenome</name>
    <dbReference type="NCBI Taxonomy" id="449393"/>
    <lineage>
        <taxon>unclassified sequences</taxon>
        <taxon>metagenomes</taxon>
        <taxon>ecological metagenomes</taxon>
    </lineage>
</organism>
<sequence length="226" mass="23866">MIGDLLVVEDVATEFAATVSRLYAESVDGCFRIALSGGKTAGDCYAALAADAQSGVDWSKVSFFWGDERCVSLDNEASNFHLAQEVLLSHLGPVGSIHPMRCEDGPNMYDRLLRSTPPLNVVHLGLGPDGHTASLFPGSEALESGVDTLVAMNVDPLGNNPHERMTLTFAGIERADHVVITVAGADKSNALARVMAGDQSAPAARLRGAHVLWIVDQAALGQSVSR</sequence>
<dbReference type="Pfam" id="PF01182">
    <property type="entry name" value="Glucosamine_iso"/>
    <property type="match status" value="1"/>
</dbReference>
<dbReference type="InterPro" id="IPR039104">
    <property type="entry name" value="6PGL"/>
</dbReference>
<dbReference type="InterPro" id="IPR006148">
    <property type="entry name" value="Glc/Gal-6P_isomerase"/>
</dbReference>
<dbReference type="GO" id="GO:0006098">
    <property type="term" value="P:pentose-phosphate shunt"/>
    <property type="evidence" value="ECO:0007669"/>
    <property type="project" value="InterPro"/>
</dbReference>
<protein>
    <submittedName>
        <fullName evidence="3">Unannotated protein</fullName>
    </submittedName>
</protein>
<evidence type="ECO:0000313" key="3">
    <source>
        <dbReference type="EMBL" id="CAB4604305.1"/>
    </source>
</evidence>
<dbReference type="CDD" id="cd01400">
    <property type="entry name" value="6PGL"/>
    <property type="match status" value="1"/>
</dbReference>
<comment type="similarity">
    <text evidence="1">Belongs to the glucosamine/galactosamine-6-phosphate isomerase family. 6-phosphogluconolactonase subfamily.</text>
</comment>
<dbReference type="PANTHER" id="PTHR11054:SF0">
    <property type="entry name" value="6-PHOSPHOGLUCONOLACTONASE"/>
    <property type="match status" value="1"/>
</dbReference>
<feature type="domain" description="Glucosamine/galactosamine-6-phosphate isomerase" evidence="2">
    <location>
        <begin position="9"/>
        <end position="210"/>
    </location>
</feature>
<dbReference type="GO" id="GO:0017057">
    <property type="term" value="F:6-phosphogluconolactonase activity"/>
    <property type="evidence" value="ECO:0007669"/>
    <property type="project" value="InterPro"/>
</dbReference>
<dbReference type="InterPro" id="IPR005900">
    <property type="entry name" value="6-phosphogluconolactonase_DevB"/>
</dbReference>
<dbReference type="PANTHER" id="PTHR11054">
    <property type="entry name" value="6-PHOSPHOGLUCONOLACTONASE"/>
    <property type="match status" value="1"/>
</dbReference>
<dbReference type="InterPro" id="IPR037171">
    <property type="entry name" value="NagB/RpiA_transferase-like"/>
</dbReference>
<evidence type="ECO:0000256" key="1">
    <source>
        <dbReference type="ARBA" id="ARBA00010662"/>
    </source>
</evidence>
<evidence type="ECO:0000259" key="2">
    <source>
        <dbReference type="Pfam" id="PF01182"/>
    </source>
</evidence>
<reference evidence="3" key="1">
    <citation type="submission" date="2020-05" db="EMBL/GenBank/DDBJ databases">
        <authorList>
            <person name="Chiriac C."/>
            <person name="Salcher M."/>
            <person name="Ghai R."/>
            <person name="Kavagutti S V."/>
        </authorList>
    </citation>
    <scope>NUCLEOTIDE SEQUENCE</scope>
</reference>
<name>A0A6J6GZ87_9ZZZZ</name>
<proteinExistence type="inferred from homology"/>
<dbReference type="SUPFAM" id="SSF100950">
    <property type="entry name" value="NagB/RpiA/CoA transferase-like"/>
    <property type="match status" value="1"/>
</dbReference>
<dbReference type="NCBIfam" id="TIGR01198">
    <property type="entry name" value="pgl"/>
    <property type="match status" value="1"/>
</dbReference>
<dbReference type="EMBL" id="CAEZUP010000020">
    <property type="protein sequence ID" value="CAB4604305.1"/>
    <property type="molecule type" value="Genomic_DNA"/>
</dbReference>